<dbReference type="Gene3D" id="3.40.50.12660">
    <property type="match status" value="1"/>
</dbReference>
<protein>
    <recommendedName>
        <fullName evidence="3">Peptidase C14 caspase domain-containing protein</fullName>
    </recommendedName>
</protein>
<reference evidence="4 5" key="1">
    <citation type="journal article" date="2021" name="Comput. Struct. Biotechnol. J.">
        <title>De novo genome assembly of the potent medicinal plant Rehmannia glutinosa using nanopore technology.</title>
        <authorList>
            <person name="Ma L."/>
            <person name="Dong C."/>
            <person name="Song C."/>
            <person name="Wang X."/>
            <person name="Zheng X."/>
            <person name="Niu Y."/>
            <person name="Chen S."/>
            <person name="Feng W."/>
        </authorList>
    </citation>
    <scope>NUCLEOTIDE SEQUENCE [LARGE SCALE GENOMIC DNA]</scope>
    <source>
        <strain evidence="4">DH-2019</strain>
    </source>
</reference>
<dbReference type="PANTHER" id="PTHR48104:SF2">
    <property type="entry name" value="METACASPASE-1-LIKE ISOFORM X1"/>
    <property type="match status" value="1"/>
</dbReference>
<name>A0ABR0XD45_REHGL</name>
<dbReference type="Proteomes" id="UP001318860">
    <property type="component" value="Unassembled WGS sequence"/>
</dbReference>
<organism evidence="4 5">
    <name type="scientific">Rehmannia glutinosa</name>
    <name type="common">Chinese foxglove</name>
    <dbReference type="NCBI Taxonomy" id="99300"/>
    <lineage>
        <taxon>Eukaryota</taxon>
        <taxon>Viridiplantae</taxon>
        <taxon>Streptophyta</taxon>
        <taxon>Embryophyta</taxon>
        <taxon>Tracheophyta</taxon>
        <taxon>Spermatophyta</taxon>
        <taxon>Magnoliopsida</taxon>
        <taxon>eudicotyledons</taxon>
        <taxon>Gunneridae</taxon>
        <taxon>Pentapetalae</taxon>
        <taxon>asterids</taxon>
        <taxon>lamiids</taxon>
        <taxon>Lamiales</taxon>
        <taxon>Orobanchaceae</taxon>
        <taxon>Rehmannieae</taxon>
        <taxon>Rehmannia</taxon>
    </lineage>
</organism>
<dbReference type="InterPro" id="IPR050452">
    <property type="entry name" value="Metacaspase"/>
</dbReference>
<feature type="domain" description="Peptidase C14 caspase" evidence="3">
    <location>
        <begin position="98"/>
        <end position="333"/>
    </location>
</feature>
<keyword evidence="5" id="KW-1185">Reference proteome</keyword>
<dbReference type="EMBL" id="JABTTQ020000005">
    <property type="protein sequence ID" value="KAK6156841.1"/>
    <property type="molecule type" value="Genomic_DNA"/>
</dbReference>
<gene>
    <name evidence="4" type="ORF">DH2020_011089</name>
</gene>
<proteinExistence type="inferred from homology"/>
<dbReference type="Pfam" id="PF00656">
    <property type="entry name" value="Peptidase_C14"/>
    <property type="match status" value="1"/>
</dbReference>
<dbReference type="InterPro" id="IPR011600">
    <property type="entry name" value="Pept_C14_caspase"/>
</dbReference>
<sequence length="372" mass="41962">MESLTCKNCRRRTYVAPGKQQNRCHGCQKALSVGSINGMAFFRTTKQWTVEIEKKKSEAKLLYQSLGKKFSNSNNQHRQIGSPSPSIITPEPLPRGKRAFLCGVTYKKQKFELKGTAHDVKNMRDLLVEQFSFRKESILILAEDESFMPPTRKNIEDAFQWLMRGIQSGDSLVFYFSGHGLRQRDHHGDEIDGFDETICPVDFQTNGMILDNYINQTIVRPLIPDVTLHAIVDSCHSGTVLDLPHVYNINTGKWDDNRPPSGAFKGTSRGRAICFSACEDYQLAADTSVFSPEKEMTGAMTCTFIRAIKSAVANGQKLTYHGILDSMHKTLKQAHKSGCLRAGIHRVFHRKILQDPLLPSSEEFSIITEFKL</sequence>
<dbReference type="InterPro" id="IPR029030">
    <property type="entry name" value="Caspase-like_dom_sf"/>
</dbReference>
<dbReference type="SUPFAM" id="SSF52129">
    <property type="entry name" value="Caspase-like"/>
    <property type="match status" value="1"/>
</dbReference>
<evidence type="ECO:0000256" key="1">
    <source>
        <dbReference type="ARBA" id="ARBA00009005"/>
    </source>
</evidence>
<dbReference type="PANTHER" id="PTHR48104">
    <property type="entry name" value="METACASPASE-4"/>
    <property type="match status" value="1"/>
</dbReference>
<evidence type="ECO:0000259" key="3">
    <source>
        <dbReference type="Pfam" id="PF00656"/>
    </source>
</evidence>
<comment type="caution">
    <text evidence="4">The sequence shown here is derived from an EMBL/GenBank/DDBJ whole genome shotgun (WGS) entry which is preliminary data.</text>
</comment>
<feature type="compositionally biased region" description="Polar residues" evidence="2">
    <location>
        <begin position="72"/>
        <end position="87"/>
    </location>
</feature>
<evidence type="ECO:0000256" key="2">
    <source>
        <dbReference type="SAM" id="MobiDB-lite"/>
    </source>
</evidence>
<accession>A0ABR0XD45</accession>
<evidence type="ECO:0000313" key="4">
    <source>
        <dbReference type="EMBL" id="KAK6156841.1"/>
    </source>
</evidence>
<feature type="region of interest" description="Disordered" evidence="2">
    <location>
        <begin position="72"/>
        <end position="93"/>
    </location>
</feature>
<evidence type="ECO:0000313" key="5">
    <source>
        <dbReference type="Proteomes" id="UP001318860"/>
    </source>
</evidence>
<comment type="similarity">
    <text evidence="1">Belongs to the peptidase C14B family.</text>
</comment>